<accession>A0A2S0L418</accession>
<evidence type="ECO:0000256" key="2">
    <source>
        <dbReference type="ARBA" id="ARBA00010323"/>
    </source>
</evidence>
<dbReference type="InterPro" id="IPR004299">
    <property type="entry name" value="MBOAT_fam"/>
</dbReference>
<keyword evidence="5 10" id="KW-0812">Transmembrane</keyword>
<comment type="pathway">
    <text evidence="9">Cell wall biogenesis; lipoteichoic acid biosynthesis.</text>
</comment>
<dbReference type="InterPro" id="IPR024194">
    <property type="entry name" value="Ac/AlaTfrase_AlgI/DltB"/>
</dbReference>
<dbReference type="KEGG" id="mdv:C5Q96_03855"/>
<evidence type="ECO:0000313" key="11">
    <source>
        <dbReference type="EMBL" id="AVM48019.1"/>
    </source>
</evidence>
<dbReference type="Proteomes" id="UP000237883">
    <property type="component" value="Chromosome"/>
</dbReference>
<dbReference type="EC" id="2.3.1.-" evidence="9"/>
<dbReference type="NCBIfam" id="TIGR04091">
    <property type="entry name" value="LTA_dltB"/>
    <property type="match status" value="1"/>
</dbReference>
<keyword evidence="4 9" id="KW-0808">Transferase</keyword>
<evidence type="ECO:0000256" key="1">
    <source>
        <dbReference type="ARBA" id="ARBA00004651"/>
    </source>
</evidence>
<evidence type="ECO:0000256" key="3">
    <source>
        <dbReference type="ARBA" id="ARBA00022475"/>
    </source>
</evidence>
<dbReference type="PANTHER" id="PTHR13285:SF23">
    <property type="entry name" value="TEICHOIC ACID D-ALANYLTRANSFERASE"/>
    <property type="match status" value="1"/>
</dbReference>
<dbReference type="GO" id="GO:0070395">
    <property type="term" value="P:lipoteichoic acid biosynthetic process"/>
    <property type="evidence" value="ECO:0007669"/>
    <property type="project" value="UniProtKB-UniRule"/>
</dbReference>
<evidence type="ECO:0000256" key="8">
    <source>
        <dbReference type="ARBA" id="ARBA00023315"/>
    </source>
</evidence>
<comment type="similarity">
    <text evidence="2 9">Belongs to the membrane-bound acyltransferase family.</text>
</comment>
<evidence type="ECO:0000256" key="6">
    <source>
        <dbReference type="ARBA" id="ARBA00022989"/>
    </source>
</evidence>
<dbReference type="PIRSF" id="PIRSF016636">
    <property type="entry name" value="AlgI_DltB"/>
    <property type="match status" value="1"/>
</dbReference>
<dbReference type="InterPro" id="IPR051085">
    <property type="entry name" value="MB_O-acyltransferase"/>
</dbReference>
<organism evidence="11 12">
    <name type="scientific">Mogibacterium diversum</name>
    <dbReference type="NCBI Taxonomy" id="114527"/>
    <lineage>
        <taxon>Bacteria</taxon>
        <taxon>Bacillati</taxon>
        <taxon>Bacillota</taxon>
        <taxon>Clostridia</taxon>
        <taxon>Peptostreptococcales</taxon>
        <taxon>Anaerovoracaceae</taxon>
        <taxon>Mogibacterium</taxon>
    </lineage>
</organism>
<feature type="transmembrane region" description="Helical" evidence="10">
    <location>
        <begin position="140"/>
        <end position="158"/>
    </location>
</feature>
<dbReference type="PANTHER" id="PTHR13285">
    <property type="entry name" value="ACYLTRANSFERASE"/>
    <property type="match status" value="1"/>
</dbReference>
<gene>
    <name evidence="11" type="primary">dltB</name>
    <name evidence="11" type="ORF">C5Q96_03855</name>
</gene>
<keyword evidence="7 9" id="KW-0472">Membrane</keyword>
<feature type="transmembrane region" description="Helical" evidence="10">
    <location>
        <begin position="222"/>
        <end position="247"/>
    </location>
</feature>
<evidence type="ECO:0000256" key="5">
    <source>
        <dbReference type="ARBA" id="ARBA00022692"/>
    </source>
</evidence>
<comment type="subcellular location">
    <subcellularLocation>
        <location evidence="1">Cell membrane</location>
        <topology evidence="1">Multi-pass membrane protein</topology>
    </subcellularLocation>
</comment>
<keyword evidence="3 9" id="KW-1003">Cell membrane</keyword>
<feature type="transmembrane region" description="Helical" evidence="10">
    <location>
        <begin position="6"/>
        <end position="23"/>
    </location>
</feature>
<name>A0A2S0L418_9FIRM</name>
<dbReference type="EMBL" id="CP027228">
    <property type="protein sequence ID" value="AVM48019.1"/>
    <property type="molecule type" value="Genomic_DNA"/>
</dbReference>
<feature type="transmembrane region" description="Helical" evidence="10">
    <location>
        <begin position="363"/>
        <end position="383"/>
    </location>
</feature>
<evidence type="ECO:0000256" key="9">
    <source>
        <dbReference type="PIRNR" id="PIRNR016636"/>
    </source>
</evidence>
<dbReference type="PIRSF" id="PIRSF500216">
    <property type="entry name" value="DltB"/>
    <property type="match status" value="1"/>
</dbReference>
<feature type="transmembrane region" description="Helical" evidence="10">
    <location>
        <begin position="192"/>
        <end position="210"/>
    </location>
</feature>
<dbReference type="Pfam" id="PF03062">
    <property type="entry name" value="MBOAT"/>
    <property type="match status" value="1"/>
</dbReference>
<reference evidence="12" key="1">
    <citation type="submission" date="2018-02" db="EMBL/GenBank/DDBJ databases">
        <authorList>
            <person name="Holder M.E."/>
            <person name="Ajami N.J."/>
            <person name="Petrosino J.F."/>
        </authorList>
    </citation>
    <scope>NUCLEOTIDE SEQUENCE [LARGE SCALE GENOMIC DNA]</scope>
    <source>
        <strain evidence="12">CCUG 47132</strain>
    </source>
</reference>
<keyword evidence="8 9" id="KW-0012">Acyltransferase</keyword>
<dbReference type="InterPro" id="IPR024024">
    <property type="entry name" value="DltB"/>
</dbReference>
<dbReference type="RefSeq" id="WP_106057096.1">
    <property type="nucleotide sequence ID" value="NZ_CAUSVY010000002.1"/>
</dbReference>
<evidence type="ECO:0000256" key="7">
    <source>
        <dbReference type="ARBA" id="ARBA00023136"/>
    </source>
</evidence>
<keyword evidence="12" id="KW-1185">Reference proteome</keyword>
<evidence type="ECO:0000313" key="12">
    <source>
        <dbReference type="Proteomes" id="UP000237883"/>
    </source>
</evidence>
<evidence type="ECO:0000256" key="4">
    <source>
        <dbReference type="ARBA" id="ARBA00022679"/>
    </source>
</evidence>
<dbReference type="GO" id="GO:0005886">
    <property type="term" value="C:plasma membrane"/>
    <property type="evidence" value="ECO:0007669"/>
    <property type="project" value="UniProtKB-SubCell"/>
</dbReference>
<sequence>MQLFTDNSFFIWLAGLSIPAIYLGCREKSLKWYGMFVTFVFVWLSMGSNLNALFNLGLYTVIEYAVVRIYLELRTKKGRVTWQYRIFLLASLAPLTIYKILGLTGNKYHIFAFLGLSYMTFKSTQMVIEIYDGVIKDFKTSNFIYLLLFFPAITSGPIDRSRRFDEDIDKIIPRDEYLELLGEGIYKILKGMVYKMVIAACFYTVMNYFGTGGTWYSIAIYFYIYGVYLFFDFAGYSNMAIGASYIFGVRTPENFNAPFVSKDIKEFWNRWHMTLSFWFRDFLFSRITMALVRTRKIKNKLVIATIAFMINMFVMGVWHGLELNYIVYGLYHGVLLSACEIFQKKSKFYKAHKKDKWFIGVSWFITLHLVMFGFFIFSGRLGILLSNQG</sequence>
<dbReference type="GO" id="GO:0016746">
    <property type="term" value="F:acyltransferase activity"/>
    <property type="evidence" value="ECO:0007669"/>
    <property type="project" value="UniProtKB-KW"/>
</dbReference>
<dbReference type="AlphaFoldDB" id="A0A2S0L418"/>
<protein>
    <recommendedName>
        <fullName evidence="9">Teichoic acid D-alanyltransferase</fullName>
        <ecNumber evidence="9">2.3.1.-</ecNumber>
    </recommendedName>
</protein>
<dbReference type="GeneID" id="78391392"/>
<feature type="transmembrane region" description="Helical" evidence="10">
    <location>
        <begin position="301"/>
        <end position="319"/>
    </location>
</feature>
<feature type="transmembrane region" description="Helical" evidence="10">
    <location>
        <begin position="83"/>
        <end position="102"/>
    </location>
</feature>
<dbReference type="OrthoDB" id="9805788at2"/>
<comment type="function">
    <text evidence="9">O-acyltransferase that catalyzes D-alanylation of both teichoic acid and lipoteichoic acid (LTA). D-alanylation of LTA plays an important role in modulating the properties of the cell wall in Gram-positive bacteria, influencing the net charge of the cell wall. Catalyzes D-alanylation from DltC carrier protein.</text>
</comment>
<evidence type="ECO:0000256" key="10">
    <source>
        <dbReference type="SAM" id="Phobius"/>
    </source>
</evidence>
<keyword evidence="6 10" id="KW-1133">Transmembrane helix</keyword>
<proteinExistence type="inferred from homology"/>
<dbReference type="UniPathway" id="UPA00556"/>